<protein>
    <submittedName>
        <fullName evidence="2">Alpha/beta hydrolase</fullName>
    </submittedName>
</protein>
<dbReference type="InterPro" id="IPR029058">
    <property type="entry name" value="AB_hydrolase_fold"/>
</dbReference>
<dbReference type="GO" id="GO:0016787">
    <property type="term" value="F:hydrolase activity"/>
    <property type="evidence" value="ECO:0007669"/>
    <property type="project" value="UniProtKB-KW"/>
</dbReference>
<dbReference type="PANTHER" id="PTHR42886">
    <property type="entry name" value="RE40534P-RELATED"/>
    <property type="match status" value="1"/>
</dbReference>
<evidence type="ECO:0000313" key="2">
    <source>
        <dbReference type="EMBL" id="WTU77113.1"/>
    </source>
</evidence>
<sequence>MASLLSTTLDIAARVAPGLAGPRAFALFVRPLGRARLRPEEAQLMAQAETGRMLVRGILVTTYRWGDGDRPVLVVHGWSSRASRFAGFIEALRAEGRTVVAFDSPGNGASGGRATTVRDLREIIRRLHAEYGDFSAVLAHSFGVLAGFFTLREVVRADRVVAIGAIAEFDYLLRQFRARLGVGDAVERALRRHVERALFPGEADIWQRLDATWRPTDVPVPILLVHDTDDDIAAPAQSRAIAGAHGDRARLIETSGLGHRRILADPEVIAAAVEFITAPQVAGENPAEADAVVRAVSGAQFPAATR</sequence>
<proteinExistence type="predicted"/>
<dbReference type="EMBL" id="CP108264">
    <property type="protein sequence ID" value="WTU77113.1"/>
    <property type="molecule type" value="Genomic_DNA"/>
</dbReference>
<dbReference type="Gene3D" id="3.40.50.1820">
    <property type="entry name" value="alpha/beta hydrolase"/>
    <property type="match status" value="1"/>
</dbReference>
<dbReference type="PANTHER" id="PTHR42886:SF29">
    <property type="entry name" value="PUMMELIG, ISOFORM A"/>
    <property type="match status" value="1"/>
</dbReference>
<name>A0AAU2JWF7_9ACTN</name>
<dbReference type="SUPFAM" id="SSF53474">
    <property type="entry name" value="alpha/beta-Hydrolases"/>
    <property type="match status" value="1"/>
</dbReference>
<gene>
    <name evidence="2" type="ORF">OG327_29355</name>
</gene>
<feature type="domain" description="AB hydrolase-1" evidence="1">
    <location>
        <begin position="72"/>
        <end position="272"/>
    </location>
</feature>
<reference evidence="2" key="1">
    <citation type="submission" date="2022-10" db="EMBL/GenBank/DDBJ databases">
        <title>The complete genomes of actinobacterial strains from the NBC collection.</title>
        <authorList>
            <person name="Joergensen T.S."/>
            <person name="Alvarez Arevalo M."/>
            <person name="Sterndorff E.B."/>
            <person name="Faurdal D."/>
            <person name="Vuksanovic O."/>
            <person name="Mourched A.-S."/>
            <person name="Charusanti P."/>
            <person name="Shaw S."/>
            <person name="Blin K."/>
            <person name="Weber T."/>
        </authorList>
    </citation>
    <scope>NUCLEOTIDE SEQUENCE</scope>
    <source>
        <strain evidence="2">NBC_00049</strain>
    </source>
</reference>
<keyword evidence="2" id="KW-0378">Hydrolase</keyword>
<evidence type="ECO:0000259" key="1">
    <source>
        <dbReference type="Pfam" id="PF12697"/>
    </source>
</evidence>
<organism evidence="2">
    <name type="scientific">Streptomyces sp. NBC_00049</name>
    <dbReference type="NCBI Taxonomy" id="2903617"/>
    <lineage>
        <taxon>Bacteria</taxon>
        <taxon>Bacillati</taxon>
        <taxon>Actinomycetota</taxon>
        <taxon>Actinomycetes</taxon>
        <taxon>Kitasatosporales</taxon>
        <taxon>Streptomycetaceae</taxon>
        <taxon>Streptomyces</taxon>
    </lineage>
</organism>
<dbReference type="AlphaFoldDB" id="A0AAU2JWF7"/>
<dbReference type="InterPro" id="IPR000073">
    <property type="entry name" value="AB_hydrolase_1"/>
</dbReference>
<dbReference type="Pfam" id="PF12697">
    <property type="entry name" value="Abhydrolase_6"/>
    <property type="match status" value="1"/>
</dbReference>
<accession>A0AAU2JWF7</accession>